<evidence type="ECO:0008006" key="4">
    <source>
        <dbReference type="Google" id="ProtNLM"/>
    </source>
</evidence>
<dbReference type="OrthoDB" id="110514at2157"/>
<keyword evidence="1" id="KW-1133">Transmembrane helix</keyword>
<reference evidence="3" key="1">
    <citation type="submission" date="2016-10" db="EMBL/GenBank/DDBJ databases">
        <authorList>
            <person name="Varghese N."/>
            <person name="Submissions S."/>
        </authorList>
    </citation>
    <scope>NUCLEOTIDE SEQUENCE [LARGE SCALE GENOMIC DNA]</scope>
    <source>
        <strain evidence="3">CGMCC 1.10121</strain>
    </source>
</reference>
<evidence type="ECO:0000313" key="2">
    <source>
        <dbReference type="EMBL" id="SEP06245.1"/>
    </source>
</evidence>
<keyword evidence="1" id="KW-0812">Transmembrane</keyword>
<gene>
    <name evidence="2" type="ORF">SAMN04487948_11293</name>
</gene>
<accession>A0A1H8USR1</accession>
<dbReference type="AlphaFoldDB" id="A0A1H8USR1"/>
<evidence type="ECO:0000313" key="3">
    <source>
        <dbReference type="Proteomes" id="UP000199126"/>
    </source>
</evidence>
<dbReference type="RefSeq" id="WP_089826494.1">
    <property type="nucleotide sequence ID" value="NZ_FODV01000012.1"/>
</dbReference>
<keyword evidence="3" id="KW-1185">Reference proteome</keyword>
<organism evidence="2 3">
    <name type="scientific">Halogranum amylolyticum</name>
    <dbReference type="NCBI Taxonomy" id="660520"/>
    <lineage>
        <taxon>Archaea</taxon>
        <taxon>Methanobacteriati</taxon>
        <taxon>Methanobacteriota</taxon>
        <taxon>Stenosarchaea group</taxon>
        <taxon>Halobacteria</taxon>
        <taxon>Halobacteriales</taxon>
        <taxon>Haloferacaceae</taxon>
    </lineage>
</organism>
<feature type="transmembrane region" description="Helical" evidence="1">
    <location>
        <begin position="20"/>
        <end position="39"/>
    </location>
</feature>
<keyword evidence="1" id="KW-0472">Membrane</keyword>
<protein>
    <recommendedName>
        <fullName evidence="4">Transglutaminase-like superfamily protein</fullName>
    </recommendedName>
</protein>
<dbReference type="Proteomes" id="UP000199126">
    <property type="component" value="Unassembled WGS sequence"/>
</dbReference>
<name>A0A1H8USR1_9EURY</name>
<sequence length="271" mass="29277">MVDDSSSTSSRRDRTTRRRLLTGLGAAITAGFAGCVGGGETTRSTEQVSGRLSRRYAVDVDGGRAAFQVDIPKSAYAAARDRDRSFARAVDAARDNDALERVGRQIADEYASDADRLLAAQAVVADIEYTTDRATTGQREYIRYPAETIAEDTGDCEDLALVLAGVLSSDALGFRTGFVIPEGHCAVLVDRDDVPESLLVSDPLTVTVGDREYVYLESVEDRSPGSWARDYGERPLLVAYRDRWYPLDAGALVDHSLETVAGGSGSTSQFF</sequence>
<evidence type="ECO:0000256" key="1">
    <source>
        <dbReference type="SAM" id="Phobius"/>
    </source>
</evidence>
<proteinExistence type="predicted"/>
<dbReference type="EMBL" id="FODV01000012">
    <property type="protein sequence ID" value="SEP06245.1"/>
    <property type="molecule type" value="Genomic_DNA"/>
</dbReference>
<dbReference type="Gene3D" id="3.10.620.30">
    <property type="match status" value="1"/>
</dbReference>